<dbReference type="PROSITE" id="PS00392">
    <property type="entry name" value="DDC_GAD_HDC_YDC"/>
    <property type="match status" value="1"/>
</dbReference>
<dbReference type="PANTHER" id="PTHR11999:SF70">
    <property type="entry name" value="MIP05841P"/>
    <property type="match status" value="1"/>
</dbReference>
<name>A0A5B8UDW1_9BACT</name>
<evidence type="ECO:0000313" key="8">
    <source>
        <dbReference type="EMBL" id="QEC54535.1"/>
    </source>
</evidence>
<evidence type="ECO:0000256" key="1">
    <source>
        <dbReference type="ARBA" id="ARBA00001933"/>
    </source>
</evidence>
<dbReference type="InterPro" id="IPR015422">
    <property type="entry name" value="PyrdxlP-dep_Trfase_small"/>
</dbReference>
<dbReference type="GO" id="GO:0030170">
    <property type="term" value="F:pyridoxal phosphate binding"/>
    <property type="evidence" value="ECO:0007669"/>
    <property type="project" value="InterPro"/>
</dbReference>
<dbReference type="EMBL" id="CP042433">
    <property type="protein sequence ID" value="QEC54535.1"/>
    <property type="molecule type" value="Genomic_DNA"/>
</dbReference>
<keyword evidence="3" id="KW-0210">Decarboxylase</keyword>
<dbReference type="Gene3D" id="1.20.1340.10">
    <property type="entry name" value="dopa decarboxylase, N-terminal domain"/>
    <property type="match status" value="1"/>
</dbReference>
<comment type="similarity">
    <text evidence="2 7">Belongs to the group II decarboxylase family.</text>
</comment>
<dbReference type="PRINTS" id="PR00800">
    <property type="entry name" value="YHDCRBOXLASE"/>
</dbReference>
<dbReference type="RefSeq" id="WP_146781555.1">
    <property type="nucleotide sequence ID" value="NZ_BAABIO010000006.1"/>
</dbReference>
<dbReference type="KEGG" id="fgg:FSB75_01000"/>
<dbReference type="InterPro" id="IPR002129">
    <property type="entry name" value="PyrdxlP-dep_de-COase"/>
</dbReference>
<gene>
    <name evidence="8" type="ORF">FSB75_01000</name>
</gene>
<evidence type="ECO:0000256" key="4">
    <source>
        <dbReference type="ARBA" id="ARBA00022898"/>
    </source>
</evidence>
<dbReference type="AlphaFoldDB" id="A0A5B8UDW1"/>
<dbReference type="Gene3D" id="3.90.1150.10">
    <property type="entry name" value="Aspartate Aminotransferase, domain 1"/>
    <property type="match status" value="1"/>
</dbReference>
<dbReference type="OrthoDB" id="9803665at2"/>
<proteinExistence type="inferred from homology"/>
<dbReference type="Gene3D" id="3.40.640.10">
    <property type="entry name" value="Type I PLP-dependent aspartate aminotransferase-like (Major domain)"/>
    <property type="match status" value="1"/>
</dbReference>
<protein>
    <submittedName>
        <fullName evidence="8">Aminotransferase class I/II-fold pyridoxal phosphate-dependent enzyme</fullName>
    </submittedName>
</protein>
<accession>A0A5B8UDW1</accession>
<dbReference type="InterPro" id="IPR010977">
    <property type="entry name" value="Aromatic_deC"/>
</dbReference>
<dbReference type="Proteomes" id="UP000321204">
    <property type="component" value="Chromosome"/>
</dbReference>
<dbReference type="InterPro" id="IPR015424">
    <property type="entry name" value="PyrdxlP-dep_Trfase"/>
</dbReference>
<keyword evidence="8" id="KW-0808">Transferase</keyword>
<dbReference type="GO" id="GO:0006520">
    <property type="term" value="P:amino acid metabolic process"/>
    <property type="evidence" value="ECO:0007669"/>
    <property type="project" value="InterPro"/>
</dbReference>
<evidence type="ECO:0000256" key="2">
    <source>
        <dbReference type="ARBA" id="ARBA00009533"/>
    </source>
</evidence>
<evidence type="ECO:0000256" key="3">
    <source>
        <dbReference type="ARBA" id="ARBA00022793"/>
    </source>
</evidence>
<dbReference type="GO" id="GO:0005737">
    <property type="term" value="C:cytoplasm"/>
    <property type="evidence" value="ECO:0007669"/>
    <property type="project" value="TreeGrafter"/>
</dbReference>
<dbReference type="GO" id="GO:0016831">
    <property type="term" value="F:carboxy-lyase activity"/>
    <property type="evidence" value="ECO:0007669"/>
    <property type="project" value="UniProtKB-KW"/>
</dbReference>
<reference evidence="8 9" key="1">
    <citation type="journal article" date="2015" name="Int. J. Syst. Evol. Microbiol.">
        <title>Flavisolibacter ginsenosidimutans sp. nov., with ginsenoside-converting activity isolated from soil used for cultivating ginseng.</title>
        <authorList>
            <person name="Zhao Y."/>
            <person name="Liu Q."/>
            <person name="Kang M.S."/>
            <person name="Jin F."/>
            <person name="Yu H."/>
            <person name="Im W.T."/>
        </authorList>
    </citation>
    <scope>NUCLEOTIDE SEQUENCE [LARGE SCALE GENOMIC DNA]</scope>
    <source>
        <strain evidence="8 9">Gsoil 636</strain>
    </source>
</reference>
<dbReference type="InterPro" id="IPR021115">
    <property type="entry name" value="Pyridoxal-P_BS"/>
</dbReference>
<dbReference type="InterPro" id="IPR015421">
    <property type="entry name" value="PyrdxlP-dep_Trfase_major"/>
</dbReference>
<organism evidence="8 9">
    <name type="scientific">Flavisolibacter ginsenosidimutans</name>
    <dbReference type="NCBI Taxonomy" id="661481"/>
    <lineage>
        <taxon>Bacteria</taxon>
        <taxon>Pseudomonadati</taxon>
        <taxon>Bacteroidota</taxon>
        <taxon>Chitinophagia</taxon>
        <taxon>Chitinophagales</taxon>
        <taxon>Chitinophagaceae</taxon>
        <taxon>Flavisolibacter</taxon>
    </lineage>
</organism>
<dbReference type="SUPFAM" id="SSF53383">
    <property type="entry name" value="PLP-dependent transferases"/>
    <property type="match status" value="1"/>
</dbReference>
<keyword evidence="4 6" id="KW-0663">Pyridoxal phosphate</keyword>
<evidence type="ECO:0000256" key="5">
    <source>
        <dbReference type="ARBA" id="ARBA00023239"/>
    </source>
</evidence>
<evidence type="ECO:0000256" key="7">
    <source>
        <dbReference type="RuleBase" id="RU000382"/>
    </source>
</evidence>
<feature type="modified residue" description="N6-(pyridoxal phosphate)lysine" evidence="6">
    <location>
        <position position="292"/>
    </location>
</feature>
<dbReference type="GO" id="GO:0019752">
    <property type="term" value="P:carboxylic acid metabolic process"/>
    <property type="evidence" value="ECO:0007669"/>
    <property type="project" value="InterPro"/>
</dbReference>
<keyword evidence="5 7" id="KW-0456">Lyase</keyword>
<evidence type="ECO:0000256" key="6">
    <source>
        <dbReference type="PIRSR" id="PIRSR602129-50"/>
    </source>
</evidence>
<keyword evidence="8" id="KW-0032">Aminotransferase</keyword>
<keyword evidence="9" id="KW-1185">Reference proteome</keyword>
<evidence type="ECO:0000313" key="9">
    <source>
        <dbReference type="Proteomes" id="UP000321204"/>
    </source>
</evidence>
<dbReference type="PANTHER" id="PTHR11999">
    <property type="entry name" value="GROUP II PYRIDOXAL-5-PHOSPHATE DECARBOXYLASE"/>
    <property type="match status" value="1"/>
</dbReference>
<dbReference type="Pfam" id="PF00282">
    <property type="entry name" value="Pyridoxal_deC"/>
    <property type="match status" value="1"/>
</dbReference>
<comment type="cofactor">
    <cofactor evidence="1 6 7">
        <name>pyridoxal 5'-phosphate</name>
        <dbReference type="ChEBI" id="CHEBI:597326"/>
    </cofactor>
</comment>
<sequence>MQHEEFRQAGHYLVDYIADYLNNVSGKALFPDVEPSFLYELFDEAIPQKPKPLAQLQKELEEKLMPYLTHVNHPGYMGLITPSPNPAGILADLLASAINQNVGAYTIGPSAVAMERRVIRWLNDLIGYDENAGGNLTSGGMMANFIGIKLGRDWTTGDTAQHEGLHGEWAVYVSEERHVSIDKSVDAAGIGRNYLRALPTDESYRVRIDALEEAIANDKAKGIKPICIVGLAGTTNLGAVDDLEALSKIAKRENCWFHVDAAYGGGMLLSQKYPTALKGLSLADSVTIDPHKWFYAPLDAGAVLVKDHQRLTKSFGIQHAYLTDRTNQKSERYQFYVHGFEQSKRFRSLKVWASFQHYGKEQIGEWIDQNIAQAKHLHRLAIKDGLFESAIEPPMSAICLHYKGNDLTKEQSKALHYEVAARMERGGKFWFASTEMKGKTWFRINPVNIHTTLETMDALYALLKQTCKEVEAEMIGQREIV</sequence>
<dbReference type="GO" id="GO:0008483">
    <property type="term" value="F:transaminase activity"/>
    <property type="evidence" value="ECO:0007669"/>
    <property type="project" value="UniProtKB-KW"/>
</dbReference>